<dbReference type="InterPro" id="IPR004072">
    <property type="entry name" value="Vmron_rcpt_1"/>
</dbReference>
<keyword evidence="10 11" id="KW-0807">Transducer</keyword>
<feature type="transmembrane region" description="Helical" evidence="11">
    <location>
        <begin position="12"/>
        <end position="34"/>
    </location>
</feature>
<keyword evidence="4 11" id="KW-0589">Pheromone response</keyword>
<keyword evidence="8 11" id="KW-0472">Membrane</keyword>
<name>A0A8X7XL48_POLSE</name>
<keyword evidence="5 11" id="KW-0812">Transmembrane</keyword>
<dbReference type="InterPro" id="IPR017452">
    <property type="entry name" value="GPCR_Rhodpsn_7TM"/>
</dbReference>
<keyword evidence="6 11" id="KW-1133">Transmembrane helix</keyword>
<dbReference type="Pfam" id="PF03402">
    <property type="entry name" value="V1R"/>
    <property type="match status" value="1"/>
</dbReference>
<dbReference type="GO" id="GO:0019236">
    <property type="term" value="P:response to pheromone"/>
    <property type="evidence" value="ECO:0007669"/>
    <property type="project" value="UniProtKB-KW"/>
</dbReference>
<feature type="transmembrane region" description="Helical" evidence="11">
    <location>
        <begin position="238"/>
        <end position="260"/>
    </location>
</feature>
<evidence type="ECO:0000256" key="6">
    <source>
        <dbReference type="ARBA" id="ARBA00022989"/>
    </source>
</evidence>
<dbReference type="SUPFAM" id="SSF81321">
    <property type="entry name" value="Family A G protein-coupled receptor-like"/>
    <property type="match status" value="1"/>
</dbReference>
<feature type="domain" description="G-protein coupled receptors family 1 profile" evidence="12">
    <location>
        <begin position="22"/>
        <end position="288"/>
    </location>
</feature>
<feature type="non-terminal residue" evidence="13">
    <location>
        <position position="318"/>
    </location>
</feature>
<reference evidence="13 14" key="1">
    <citation type="journal article" date="2021" name="Cell">
        <title>Tracing the genetic footprints of vertebrate landing in non-teleost ray-finned fishes.</title>
        <authorList>
            <person name="Bi X."/>
            <person name="Wang K."/>
            <person name="Yang L."/>
            <person name="Pan H."/>
            <person name="Jiang H."/>
            <person name="Wei Q."/>
            <person name="Fang M."/>
            <person name="Yu H."/>
            <person name="Zhu C."/>
            <person name="Cai Y."/>
            <person name="He Y."/>
            <person name="Gan X."/>
            <person name="Zeng H."/>
            <person name="Yu D."/>
            <person name="Zhu Y."/>
            <person name="Jiang H."/>
            <person name="Qiu Q."/>
            <person name="Yang H."/>
            <person name="Zhang Y.E."/>
            <person name="Wang W."/>
            <person name="Zhu M."/>
            <person name="He S."/>
            <person name="Zhang G."/>
        </authorList>
    </citation>
    <scope>NUCLEOTIDE SEQUENCE [LARGE SCALE GENOMIC DNA]</scope>
    <source>
        <strain evidence="13">Bchr_013</strain>
    </source>
</reference>
<evidence type="ECO:0000256" key="10">
    <source>
        <dbReference type="ARBA" id="ARBA00023224"/>
    </source>
</evidence>
<feature type="transmembrane region" description="Helical" evidence="11">
    <location>
        <begin position="128"/>
        <end position="151"/>
    </location>
</feature>
<dbReference type="GO" id="GO:0005886">
    <property type="term" value="C:plasma membrane"/>
    <property type="evidence" value="ECO:0007669"/>
    <property type="project" value="UniProtKB-SubCell"/>
</dbReference>
<comment type="subcellular location">
    <subcellularLocation>
        <location evidence="1 11">Cell membrane</location>
        <topology evidence="1 11">Multi-pass membrane protein</topology>
    </subcellularLocation>
</comment>
<evidence type="ECO:0000256" key="4">
    <source>
        <dbReference type="ARBA" id="ARBA00022507"/>
    </source>
</evidence>
<keyword evidence="3 11" id="KW-1003">Cell membrane</keyword>
<evidence type="ECO:0000256" key="7">
    <source>
        <dbReference type="ARBA" id="ARBA00023040"/>
    </source>
</evidence>
<evidence type="ECO:0000256" key="11">
    <source>
        <dbReference type="RuleBase" id="RU364061"/>
    </source>
</evidence>
<evidence type="ECO:0000259" key="12">
    <source>
        <dbReference type="PROSITE" id="PS50262"/>
    </source>
</evidence>
<feature type="transmembrane region" description="Helical" evidence="11">
    <location>
        <begin position="83"/>
        <end position="108"/>
    </location>
</feature>
<evidence type="ECO:0000256" key="8">
    <source>
        <dbReference type="ARBA" id="ARBA00023136"/>
    </source>
</evidence>
<feature type="transmembrane region" description="Helical" evidence="11">
    <location>
        <begin position="272"/>
        <end position="291"/>
    </location>
</feature>
<evidence type="ECO:0000313" key="14">
    <source>
        <dbReference type="Proteomes" id="UP000886611"/>
    </source>
</evidence>
<sequence>MDTRSIIKASAFLILTLISTPSNIAICCAFLDMLLTDGKLMATDVILFHLALVNLMVALSRSVPQTLTAFGCTNLFDDLGCKVIFFCFRLFRGLSISLTCLLSVYQAVIISPAITKLAVLKTGLSKGLVPLIIFLYAFCSATCVYPILFAVSKLINNTVPPYTYNLEYCFIPYPDATSYVSAGLINFFRDFVFILVMAMMSIYILILLYQHGKKVKSIRSSDRGNSEARPETKASRAVVTLVILYVIFFGVDNIIWLYSLSVLRVATLINDIRVFFATLYTSVCPVVVIATNPKVKMKLKRFSLKRLPQLVKTINPAM</sequence>
<keyword evidence="14" id="KW-1185">Reference proteome</keyword>
<evidence type="ECO:0000256" key="3">
    <source>
        <dbReference type="ARBA" id="ARBA00022475"/>
    </source>
</evidence>
<protein>
    <recommendedName>
        <fullName evidence="11">Vomeronasal type-1 receptor</fullName>
    </recommendedName>
</protein>
<organism evidence="13 14">
    <name type="scientific">Polypterus senegalus</name>
    <name type="common">Senegal bichir</name>
    <dbReference type="NCBI Taxonomy" id="55291"/>
    <lineage>
        <taxon>Eukaryota</taxon>
        <taxon>Metazoa</taxon>
        <taxon>Chordata</taxon>
        <taxon>Craniata</taxon>
        <taxon>Vertebrata</taxon>
        <taxon>Euteleostomi</taxon>
        <taxon>Actinopterygii</taxon>
        <taxon>Polypteriformes</taxon>
        <taxon>Polypteridae</taxon>
        <taxon>Polypterus</taxon>
    </lineage>
</organism>
<keyword evidence="7 11" id="KW-0297">G-protein coupled receptor</keyword>
<evidence type="ECO:0000313" key="13">
    <source>
        <dbReference type="EMBL" id="KAG2468032.1"/>
    </source>
</evidence>
<dbReference type="AlphaFoldDB" id="A0A8X7XL48"/>
<dbReference type="PANTHER" id="PTHR24062">
    <property type="entry name" value="VOMERONASAL TYPE-1 RECEPTOR"/>
    <property type="match status" value="1"/>
</dbReference>
<feature type="non-terminal residue" evidence="13">
    <location>
        <position position="1"/>
    </location>
</feature>
<comment type="caution">
    <text evidence="13">The sequence shown here is derived from an EMBL/GenBank/DDBJ whole genome shotgun (WGS) entry which is preliminary data.</text>
</comment>
<dbReference type="PROSITE" id="PS50262">
    <property type="entry name" value="G_PROTEIN_RECEP_F1_2"/>
    <property type="match status" value="1"/>
</dbReference>
<evidence type="ECO:0000256" key="5">
    <source>
        <dbReference type="ARBA" id="ARBA00022692"/>
    </source>
</evidence>
<dbReference type="EMBL" id="JAATIS010000485">
    <property type="protein sequence ID" value="KAG2468032.1"/>
    <property type="molecule type" value="Genomic_DNA"/>
</dbReference>
<dbReference type="Proteomes" id="UP000886611">
    <property type="component" value="Unassembled WGS sequence"/>
</dbReference>
<gene>
    <name evidence="13" type="primary">Ora1_18</name>
    <name evidence="13" type="ORF">GTO96_0015613</name>
</gene>
<feature type="transmembrane region" description="Helical" evidence="11">
    <location>
        <begin position="191"/>
        <end position="209"/>
    </location>
</feature>
<keyword evidence="9 11" id="KW-0675">Receptor</keyword>
<dbReference type="Gene3D" id="1.20.1070.10">
    <property type="entry name" value="Rhodopsin 7-helix transmembrane proteins"/>
    <property type="match status" value="1"/>
</dbReference>
<evidence type="ECO:0000256" key="2">
    <source>
        <dbReference type="ARBA" id="ARBA00010663"/>
    </source>
</evidence>
<evidence type="ECO:0000256" key="1">
    <source>
        <dbReference type="ARBA" id="ARBA00004651"/>
    </source>
</evidence>
<dbReference type="GO" id="GO:0016503">
    <property type="term" value="F:pheromone receptor activity"/>
    <property type="evidence" value="ECO:0007669"/>
    <property type="project" value="InterPro"/>
</dbReference>
<evidence type="ECO:0000256" key="9">
    <source>
        <dbReference type="ARBA" id="ARBA00023170"/>
    </source>
</evidence>
<proteinExistence type="inferred from homology"/>
<accession>A0A8X7XL48</accession>
<comment type="similarity">
    <text evidence="2 11">Belongs to the G-protein coupled receptor 1 family.</text>
</comment>